<reference evidence="2 3" key="1">
    <citation type="journal article" date="2022" name="Nat. Ecol. Evol.">
        <title>A masculinizing supergene underlies an exaggerated male reproductive morph in a spider.</title>
        <authorList>
            <person name="Hendrickx F."/>
            <person name="De Corte Z."/>
            <person name="Sonet G."/>
            <person name="Van Belleghem S.M."/>
            <person name="Kostlbacher S."/>
            <person name="Vangestel C."/>
        </authorList>
    </citation>
    <scope>NUCLEOTIDE SEQUENCE [LARGE SCALE GENOMIC DNA]</scope>
    <source>
        <strain evidence="2">W744_W776</strain>
    </source>
</reference>
<comment type="caution">
    <text evidence="2">The sequence shown here is derived from an EMBL/GenBank/DDBJ whole genome shotgun (WGS) entry which is preliminary data.</text>
</comment>
<keyword evidence="1" id="KW-0175">Coiled coil</keyword>
<protein>
    <submittedName>
        <fullName evidence="2">Uncharacterized protein</fullName>
    </submittedName>
</protein>
<dbReference type="AlphaFoldDB" id="A0AAV6TJ61"/>
<name>A0AAV6TJ61_9ARAC</name>
<feature type="coiled-coil region" evidence="1">
    <location>
        <begin position="116"/>
        <end position="150"/>
    </location>
</feature>
<accession>A0AAV6TJ61</accession>
<dbReference type="Proteomes" id="UP000827092">
    <property type="component" value="Unassembled WGS sequence"/>
</dbReference>
<organism evidence="2 3">
    <name type="scientific">Oedothorax gibbosus</name>
    <dbReference type="NCBI Taxonomy" id="931172"/>
    <lineage>
        <taxon>Eukaryota</taxon>
        <taxon>Metazoa</taxon>
        <taxon>Ecdysozoa</taxon>
        <taxon>Arthropoda</taxon>
        <taxon>Chelicerata</taxon>
        <taxon>Arachnida</taxon>
        <taxon>Araneae</taxon>
        <taxon>Araneomorphae</taxon>
        <taxon>Entelegynae</taxon>
        <taxon>Araneoidea</taxon>
        <taxon>Linyphiidae</taxon>
        <taxon>Erigoninae</taxon>
        <taxon>Oedothorax</taxon>
    </lineage>
</organism>
<dbReference type="EMBL" id="JAFNEN010003787">
    <property type="protein sequence ID" value="KAG8171581.1"/>
    <property type="molecule type" value="Genomic_DNA"/>
</dbReference>
<keyword evidence="3" id="KW-1185">Reference proteome</keyword>
<gene>
    <name evidence="2" type="ORF">JTE90_007583</name>
</gene>
<evidence type="ECO:0000256" key="1">
    <source>
        <dbReference type="SAM" id="Coils"/>
    </source>
</evidence>
<proteinExistence type="predicted"/>
<sequence length="156" mass="18371">MREILGKKKKPRLEGQATIKTIMTGHALDKQRAYFRYRNQLRTQIRRRDYCQMHLNRSTILANTKDNKLEPDIFEKYSDLTNEVKEHLLKSVYKDITEVSHLPDETMKAQAQDDVITSYEDRLRKLGDEFRNAAAQVTEKDARIKELEEKLANTTD</sequence>
<evidence type="ECO:0000313" key="2">
    <source>
        <dbReference type="EMBL" id="KAG8171581.1"/>
    </source>
</evidence>
<evidence type="ECO:0000313" key="3">
    <source>
        <dbReference type="Proteomes" id="UP000827092"/>
    </source>
</evidence>